<evidence type="ECO:0000313" key="2">
    <source>
        <dbReference type="EMBL" id="GAA4652689.1"/>
    </source>
</evidence>
<comment type="caution">
    <text evidence="2">The sequence shown here is derived from an EMBL/GenBank/DDBJ whole genome shotgun (WGS) entry which is preliminary data.</text>
</comment>
<organism evidence="2 3">
    <name type="scientific">Kistimonas scapharcae</name>
    <dbReference type="NCBI Taxonomy" id="1036133"/>
    <lineage>
        <taxon>Bacteria</taxon>
        <taxon>Pseudomonadati</taxon>
        <taxon>Pseudomonadota</taxon>
        <taxon>Gammaproteobacteria</taxon>
        <taxon>Oceanospirillales</taxon>
        <taxon>Endozoicomonadaceae</taxon>
        <taxon>Kistimonas</taxon>
    </lineage>
</organism>
<dbReference type="Proteomes" id="UP001500604">
    <property type="component" value="Unassembled WGS sequence"/>
</dbReference>
<evidence type="ECO:0000256" key="1">
    <source>
        <dbReference type="SAM" id="MobiDB-lite"/>
    </source>
</evidence>
<proteinExistence type="predicted"/>
<protein>
    <submittedName>
        <fullName evidence="2">Uncharacterized protein</fullName>
    </submittedName>
</protein>
<gene>
    <name evidence="2" type="ORF">GCM10023116_49730</name>
</gene>
<feature type="compositionally biased region" description="Polar residues" evidence="1">
    <location>
        <begin position="92"/>
        <end position="104"/>
    </location>
</feature>
<name>A0ABP8V9R0_9GAMM</name>
<sequence>MSDSETEEDDISQELEAVMWEQGVMGAQRQMSPEPVVFSDNFSTLNLGSGESVRPRPRLLGESEQSTFGETEASACSQLQGQSGQFSSTSTVKTSDISSVSGSDLTARPDQKSEITEWSIRTDDELQNVRIEPESISPLMSESSTVHEFLEVEEPEFRSLPTYQDDKYPRQPFFAGKSMQPEEKQLTEVKETDKGAALIAQSPLRSPSRQVNRSVSADDSNIAGGSSQTKGKRKRQADYPESSGECHSLPLDFSPAVFSSSARMPKRVRSSDETLPLEGKEKSYDQPERP</sequence>
<evidence type="ECO:0000313" key="3">
    <source>
        <dbReference type="Proteomes" id="UP001500604"/>
    </source>
</evidence>
<feature type="compositionally biased region" description="Basic and acidic residues" evidence="1">
    <location>
        <begin position="278"/>
        <end position="290"/>
    </location>
</feature>
<feature type="compositionally biased region" description="Polar residues" evidence="1">
    <location>
        <begin position="40"/>
        <end position="49"/>
    </location>
</feature>
<dbReference type="EMBL" id="BAABFL010000479">
    <property type="protein sequence ID" value="GAA4652689.1"/>
    <property type="molecule type" value="Genomic_DNA"/>
</dbReference>
<feature type="compositionally biased region" description="Basic and acidic residues" evidence="1">
    <location>
        <begin position="180"/>
        <end position="194"/>
    </location>
</feature>
<feature type="region of interest" description="Disordered" evidence="1">
    <location>
        <begin position="154"/>
        <end position="290"/>
    </location>
</feature>
<keyword evidence="3" id="KW-1185">Reference proteome</keyword>
<feature type="region of interest" description="Disordered" evidence="1">
    <location>
        <begin position="38"/>
        <end position="126"/>
    </location>
</feature>
<reference evidence="3" key="1">
    <citation type="journal article" date="2019" name="Int. J. Syst. Evol. Microbiol.">
        <title>The Global Catalogue of Microorganisms (GCM) 10K type strain sequencing project: providing services to taxonomists for standard genome sequencing and annotation.</title>
        <authorList>
            <consortium name="The Broad Institute Genomics Platform"/>
            <consortium name="The Broad Institute Genome Sequencing Center for Infectious Disease"/>
            <person name="Wu L."/>
            <person name="Ma J."/>
        </authorList>
    </citation>
    <scope>NUCLEOTIDE SEQUENCE [LARGE SCALE GENOMIC DNA]</scope>
    <source>
        <strain evidence="3">JCM 17805</strain>
    </source>
</reference>
<feature type="compositionally biased region" description="Basic and acidic residues" evidence="1">
    <location>
        <begin position="107"/>
        <end position="124"/>
    </location>
</feature>
<feature type="compositionally biased region" description="Low complexity" evidence="1">
    <location>
        <begin position="77"/>
        <end position="91"/>
    </location>
</feature>
<feature type="compositionally biased region" description="Polar residues" evidence="1">
    <location>
        <begin position="203"/>
        <end position="229"/>
    </location>
</feature>
<accession>A0ABP8V9R0</accession>